<protein>
    <recommendedName>
        <fullName evidence="1">Methyltransferase type 12 domain-containing protein</fullName>
    </recommendedName>
</protein>
<name>A0A7I9YV88_MYCBU</name>
<accession>A0A7I9YV88</accession>
<feature type="domain" description="Methyltransferase type 12" evidence="1">
    <location>
        <begin position="83"/>
        <end position="176"/>
    </location>
</feature>
<reference evidence="2 3" key="1">
    <citation type="journal article" date="2019" name="Emerg. Microbes Infect.">
        <title>Comprehensive subspecies identification of 175 nontuberculous mycobacteria species based on 7547 genomic profiles.</title>
        <authorList>
            <person name="Matsumoto Y."/>
            <person name="Kinjo T."/>
            <person name="Motooka D."/>
            <person name="Nabeya D."/>
            <person name="Jung N."/>
            <person name="Uechi K."/>
            <person name="Horii T."/>
            <person name="Iida T."/>
            <person name="Fujita J."/>
            <person name="Nakamura S."/>
        </authorList>
    </citation>
    <scope>NUCLEOTIDE SEQUENCE [LARGE SCALE GENOMIC DNA]</scope>
    <source>
        <strain evidence="2 3">JCM 30725</strain>
    </source>
</reference>
<dbReference type="InterPro" id="IPR013217">
    <property type="entry name" value="Methyltransf_12"/>
</dbReference>
<organism evidence="2 3">
    <name type="scientific">Mycobacterium bourgelatii</name>
    <dbReference type="NCBI Taxonomy" id="1273442"/>
    <lineage>
        <taxon>Bacteria</taxon>
        <taxon>Bacillati</taxon>
        <taxon>Actinomycetota</taxon>
        <taxon>Actinomycetes</taxon>
        <taxon>Mycobacteriales</taxon>
        <taxon>Mycobacteriaceae</taxon>
        <taxon>Mycobacterium</taxon>
    </lineage>
</organism>
<dbReference type="Pfam" id="PF08242">
    <property type="entry name" value="Methyltransf_12"/>
    <property type="match status" value="1"/>
</dbReference>
<evidence type="ECO:0000313" key="3">
    <source>
        <dbReference type="Proteomes" id="UP000465360"/>
    </source>
</evidence>
<dbReference type="SUPFAM" id="SSF53335">
    <property type="entry name" value="S-adenosyl-L-methionine-dependent methyltransferases"/>
    <property type="match status" value="1"/>
</dbReference>
<keyword evidence="3" id="KW-1185">Reference proteome</keyword>
<dbReference type="CDD" id="cd02440">
    <property type="entry name" value="AdoMet_MTases"/>
    <property type="match status" value="1"/>
</dbReference>
<dbReference type="Gene3D" id="3.40.50.150">
    <property type="entry name" value="Vaccinia Virus protein VP39"/>
    <property type="match status" value="1"/>
</dbReference>
<dbReference type="InterPro" id="IPR029063">
    <property type="entry name" value="SAM-dependent_MTases_sf"/>
</dbReference>
<evidence type="ECO:0000259" key="1">
    <source>
        <dbReference type="Pfam" id="PF08242"/>
    </source>
</evidence>
<dbReference type="EMBL" id="BLKZ01000001">
    <property type="protein sequence ID" value="GFG92496.1"/>
    <property type="molecule type" value="Genomic_DNA"/>
</dbReference>
<gene>
    <name evidence="2" type="ORF">MBOU_45380</name>
</gene>
<sequence length="430" mass="48561">MLHGDVAAFRIAARAEKEPALTSNDDPRADIVARQYERWSYPHPIADLKAWAAVNWEWFDPAYSHRILWPDREYKPDLDILIAGCGTNQAAIFAFTNPAAKVVAVDVSQASLDNQQHLKDKYALANLELHLLPIEELATLGRDFDLVVSTGVLHHMADPQAGMNALAKCVRREGVIAVMLYGRYGRIGVEMMESIFRDMEFQQDDASLDLVKAALRVTPAHHPIQNYLKKAMDLTSDAALVDTFLHGRQRSYSVEECIDLVTSAGLVFQGWFHKAPYYPHDFFVKDNKFYAAVNALPDIKIWSVMERMEPLNASHLFLACRPDRPKEQYTIDFSTAACLDYVPLMRTRCGVSGTEMFWPGFRMKPAPLQLAFLQHVDGRRTIREIAELVAGSGQPVQGMVSDFEEFGRKLFQSLWRLDFVAMALNANGHT</sequence>
<dbReference type="AlphaFoldDB" id="A0A7I9YV88"/>
<evidence type="ECO:0000313" key="2">
    <source>
        <dbReference type="EMBL" id="GFG92496.1"/>
    </source>
</evidence>
<proteinExistence type="predicted"/>
<comment type="caution">
    <text evidence="2">The sequence shown here is derived from an EMBL/GenBank/DDBJ whole genome shotgun (WGS) entry which is preliminary data.</text>
</comment>
<dbReference type="Proteomes" id="UP000465360">
    <property type="component" value="Unassembled WGS sequence"/>
</dbReference>